<name>A0ABN0E7P7_9FLAO</name>
<protein>
    <submittedName>
        <fullName evidence="1">Uncharacterized protein</fullName>
    </submittedName>
</protein>
<organism evidence="1 2">
    <name type="scientific">Myroides odoratimimus CCUG 10230</name>
    <dbReference type="NCBI Taxonomy" id="883150"/>
    <lineage>
        <taxon>Bacteria</taxon>
        <taxon>Pseudomonadati</taxon>
        <taxon>Bacteroidota</taxon>
        <taxon>Flavobacteriia</taxon>
        <taxon>Flavobacteriales</taxon>
        <taxon>Flavobacteriaceae</taxon>
        <taxon>Myroides</taxon>
    </lineage>
</organism>
<gene>
    <name evidence="1" type="ORF">HMPREF9712_02669</name>
</gene>
<dbReference type="EMBL" id="AGEC02000028">
    <property type="protein sequence ID" value="EHO07270.1"/>
    <property type="molecule type" value="Genomic_DNA"/>
</dbReference>
<reference evidence="1" key="1">
    <citation type="submission" date="2012-07" db="EMBL/GenBank/DDBJ databases">
        <title>The Genome Sequence of Myroides odoratimimus CCUG 10230.</title>
        <authorList>
            <consortium name="The Broad Institute Genome Sequencing Platform"/>
            <person name="Earl A."/>
            <person name="Ward D."/>
            <person name="Feldgarden M."/>
            <person name="Gevers D."/>
            <person name="Huys G."/>
            <person name="Walker B."/>
            <person name="Young S.K."/>
            <person name="Zeng Q."/>
            <person name="Gargeya S."/>
            <person name="Fitzgerald M."/>
            <person name="Haas B."/>
            <person name="Abouelleil A."/>
            <person name="Alvarado L."/>
            <person name="Arachchi H.M."/>
            <person name="Berlin A.M."/>
            <person name="Chapman S.B."/>
            <person name="Goldberg J."/>
            <person name="Griggs A."/>
            <person name="Gujja S."/>
            <person name="Hansen M."/>
            <person name="Howarth C."/>
            <person name="Imamovic A."/>
            <person name="Larimer J."/>
            <person name="McCowen C."/>
            <person name="Montmayeur A."/>
            <person name="Murphy C."/>
            <person name="Neiman D."/>
            <person name="Pearson M."/>
            <person name="Priest M."/>
            <person name="Roberts A."/>
            <person name="Saif S."/>
            <person name="Shea T."/>
            <person name="Sisk P."/>
            <person name="Sykes S."/>
            <person name="Wortman J."/>
            <person name="Nusbaum C."/>
            <person name="Birren B."/>
        </authorList>
    </citation>
    <scope>NUCLEOTIDE SEQUENCE [LARGE SCALE GENOMIC DNA]</scope>
    <source>
        <strain evidence="1">CCUG 10230</strain>
    </source>
</reference>
<comment type="caution">
    <text evidence="1">The sequence shown here is derived from an EMBL/GenBank/DDBJ whole genome shotgun (WGS) entry which is preliminary data.</text>
</comment>
<evidence type="ECO:0000313" key="1">
    <source>
        <dbReference type="EMBL" id="EHO07270.1"/>
    </source>
</evidence>
<proteinExistence type="predicted"/>
<keyword evidence="2" id="KW-1185">Reference proteome</keyword>
<dbReference type="Proteomes" id="UP000005402">
    <property type="component" value="Unassembled WGS sequence"/>
</dbReference>
<evidence type="ECO:0000313" key="2">
    <source>
        <dbReference type="Proteomes" id="UP000005402"/>
    </source>
</evidence>
<accession>A0ABN0E7P7</accession>
<sequence length="29" mass="3318">MYNSLSLQGVFMDRFGIGSKYAPYIVRCT</sequence>